<evidence type="ECO:0000256" key="3">
    <source>
        <dbReference type="ARBA" id="ARBA00022729"/>
    </source>
</evidence>
<dbReference type="InterPro" id="IPR003591">
    <property type="entry name" value="Leu-rich_rpt_typical-subtyp"/>
</dbReference>
<dbReference type="Gene3D" id="3.80.10.10">
    <property type="entry name" value="Ribonuclease Inhibitor"/>
    <property type="match status" value="3"/>
</dbReference>
<evidence type="ECO:0000313" key="7">
    <source>
        <dbReference type="EMBL" id="KAJ4962701.1"/>
    </source>
</evidence>
<comment type="caution">
    <text evidence="7">The sequence shown here is derived from an EMBL/GenBank/DDBJ whole genome shotgun (WGS) entry which is preliminary data.</text>
</comment>
<gene>
    <name evidence="7" type="ORF">NE237_022640</name>
</gene>
<dbReference type="FunFam" id="3.80.10.10:FF:000400">
    <property type="entry name" value="Nuclear pore complex protein NUP107"/>
    <property type="match status" value="1"/>
</dbReference>
<dbReference type="OrthoDB" id="676979at2759"/>
<keyword evidence="5" id="KW-0472">Membrane</keyword>
<dbReference type="AlphaFoldDB" id="A0A9Q0K4E3"/>
<evidence type="ECO:0000256" key="1">
    <source>
        <dbReference type="ARBA" id="ARBA00004370"/>
    </source>
</evidence>
<dbReference type="InterPro" id="IPR001611">
    <property type="entry name" value="Leu-rich_rpt"/>
</dbReference>
<evidence type="ECO:0000256" key="5">
    <source>
        <dbReference type="ARBA" id="ARBA00023136"/>
    </source>
</evidence>
<accession>A0A9Q0K4E3</accession>
<reference evidence="7" key="1">
    <citation type="journal article" date="2023" name="Plant J.">
        <title>The genome of the king protea, Protea cynaroides.</title>
        <authorList>
            <person name="Chang J."/>
            <person name="Duong T.A."/>
            <person name="Schoeman C."/>
            <person name="Ma X."/>
            <person name="Roodt D."/>
            <person name="Barker N."/>
            <person name="Li Z."/>
            <person name="Van de Peer Y."/>
            <person name="Mizrachi E."/>
        </authorList>
    </citation>
    <scope>NUCLEOTIDE SEQUENCE</scope>
    <source>
        <tissue evidence="7">Young leaves</tissue>
    </source>
</reference>
<evidence type="ECO:0000256" key="2">
    <source>
        <dbReference type="ARBA" id="ARBA00022614"/>
    </source>
</evidence>
<dbReference type="SMART" id="SM00369">
    <property type="entry name" value="LRR_TYP"/>
    <property type="match status" value="5"/>
</dbReference>
<dbReference type="GO" id="GO:0016020">
    <property type="term" value="C:membrane"/>
    <property type="evidence" value="ECO:0007669"/>
    <property type="project" value="UniProtKB-SubCell"/>
</dbReference>
<dbReference type="PANTHER" id="PTHR48009">
    <property type="entry name" value="LEUCINE-RICH REPEAT (LRR) FAMILY PROTEIN"/>
    <property type="match status" value="1"/>
</dbReference>
<proteinExistence type="predicted"/>
<dbReference type="Proteomes" id="UP001141806">
    <property type="component" value="Unassembled WGS sequence"/>
</dbReference>
<dbReference type="PANTHER" id="PTHR48009:SF7">
    <property type="entry name" value="LEUCINE-RICH REPEAT (LRR) FAMILY PROTEIN"/>
    <property type="match status" value="1"/>
</dbReference>
<keyword evidence="4" id="KW-0677">Repeat</keyword>
<keyword evidence="3 6" id="KW-0732">Signal</keyword>
<dbReference type="Pfam" id="PF13855">
    <property type="entry name" value="LRR_8"/>
    <property type="match status" value="3"/>
</dbReference>
<comment type="subcellular location">
    <subcellularLocation>
        <location evidence="1">Membrane</location>
    </subcellularLocation>
</comment>
<sequence>MGALCFSLSTLLLIMVTASELLFKGYSITYWEDVKGLKELKKMIDSASVTPGSCLSSWDFSVDPCDHIFSDHFTCGFRCDLVVSGISRVTEVSLDQAGYTGSLSSSACNYLPYLETLNLAENSLSGSMPTSLSNLTRLRRLTLSGNFFSGEIPTLIGSLFALEELYLDHNQLQGPIPASFNGLSNLKRLELQENKLSGEFPDLSNLKNLTFFYASNNAISGGVLVRLPGSLVEISMRNNSLKGNLPEKIGDLGFLQVLDLSHNQLSGAVPSVVFQHPSLQQLTLSHNQLSSIQDPRDGGTTSELVALDLSSNELQGLLPAFMATMPKLSALSLEKNKFTGMIPSQYALRAAIPIEGTSAFARLLLGGNYLFGLIPGPLMAMKPGTANVSLVDNCLYMCPKTFFFCQGGVQKSSMACKIFGLVIPET</sequence>
<feature type="signal peptide" evidence="6">
    <location>
        <begin position="1"/>
        <end position="19"/>
    </location>
</feature>
<dbReference type="EMBL" id="JAMYWD010000008">
    <property type="protein sequence ID" value="KAJ4962701.1"/>
    <property type="molecule type" value="Genomic_DNA"/>
</dbReference>
<protein>
    <submittedName>
        <fullName evidence="7">Uncharacterized protein</fullName>
    </submittedName>
</protein>
<feature type="chain" id="PRO_5040295831" evidence="6">
    <location>
        <begin position="20"/>
        <end position="426"/>
    </location>
</feature>
<organism evidence="7 8">
    <name type="scientific">Protea cynaroides</name>
    <dbReference type="NCBI Taxonomy" id="273540"/>
    <lineage>
        <taxon>Eukaryota</taxon>
        <taxon>Viridiplantae</taxon>
        <taxon>Streptophyta</taxon>
        <taxon>Embryophyta</taxon>
        <taxon>Tracheophyta</taxon>
        <taxon>Spermatophyta</taxon>
        <taxon>Magnoliopsida</taxon>
        <taxon>Proteales</taxon>
        <taxon>Proteaceae</taxon>
        <taxon>Protea</taxon>
    </lineage>
</organism>
<evidence type="ECO:0000313" key="8">
    <source>
        <dbReference type="Proteomes" id="UP001141806"/>
    </source>
</evidence>
<keyword evidence="8" id="KW-1185">Reference proteome</keyword>
<evidence type="ECO:0000256" key="6">
    <source>
        <dbReference type="SAM" id="SignalP"/>
    </source>
</evidence>
<evidence type="ECO:0000256" key="4">
    <source>
        <dbReference type="ARBA" id="ARBA00022737"/>
    </source>
</evidence>
<dbReference type="SUPFAM" id="SSF52058">
    <property type="entry name" value="L domain-like"/>
    <property type="match status" value="1"/>
</dbReference>
<dbReference type="InterPro" id="IPR032675">
    <property type="entry name" value="LRR_dom_sf"/>
</dbReference>
<dbReference type="PROSITE" id="PS51450">
    <property type="entry name" value="LRR"/>
    <property type="match status" value="2"/>
</dbReference>
<keyword evidence="2" id="KW-0433">Leucine-rich repeat</keyword>
<name>A0A9Q0K4E3_9MAGN</name>
<dbReference type="InterPro" id="IPR053213">
    <property type="entry name" value="RLP29"/>
</dbReference>
<dbReference type="PRINTS" id="PR00019">
    <property type="entry name" value="LEURICHRPT"/>
</dbReference>